<feature type="transmembrane region" description="Helical" evidence="1">
    <location>
        <begin position="744"/>
        <end position="764"/>
    </location>
</feature>
<dbReference type="AlphaFoldDB" id="A0A1D8B4G8"/>
<reference evidence="5 6" key="1">
    <citation type="submission" date="2016-09" db="EMBL/GenBank/DDBJ databases">
        <title>Complete genome sequence of Actinomyces hongkongensis HKU8.</title>
        <authorList>
            <person name="Gao Y.-X."/>
            <person name="Zhou Y.-Y."/>
            <person name="Xie Y."/>
            <person name="Wang M."/>
            <person name="Wang S.-J."/>
            <person name="Shen S.-G."/>
        </authorList>
    </citation>
    <scope>NUCLEOTIDE SEQUENCE [LARGE SCALE GENOMIC DNA]</scope>
    <source>
        <strain evidence="5 6">HKU8</strain>
    </source>
</reference>
<dbReference type="PROSITE" id="PS51318">
    <property type="entry name" value="TAT"/>
    <property type="match status" value="1"/>
</dbReference>
<dbReference type="InterPro" id="IPR006311">
    <property type="entry name" value="TAT_signal"/>
</dbReference>
<dbReference type="Gene3D" id="2.60.40.740">
    <property type="match status" value="1"/>
</dbReference>
<dbReference type="Proteomes" id="UP000095214">
    <property type="component" value="Chromosome"/>
</dbReference>
<evidence type="ECO:0000256" key="1">
    <source>
        <dbReference type="SAM" id="Phobius"/>
    </source>
</evidence>
<dbReference type="NCBIfam" id="TIGR03786">
    <property type="entry name" value="strep_pil_rpt"/>
    <property type="match status" value="1"/>
</dbReference>
<dbReference type="PROSITE" id="PS51257">
    <property type="entry name" value="PROKAR_LIPOPROTEIN"/>
    <property type="match status" value="1"/>
</dbReference>
<dbReference type="Gene3D" id="2.60.40.3050">
    <property type="match status" value="1"/>
</dbReference>
<organism evidence="5 6">
    <name type="scientific">Pauljensenia hongkongensis</name>
    <dbReference type="NCBI Taxonomy" id="178339"/>
    <lineage>
        <taxon>Bacteria</taxon>
        <taxon>Bacillati</taxon>
        <taxon>Actinomycetota</taxon>
        <taxon>Actinomycetes</taxon>
        <taxon>Actinomycetales</taxon>
        <taxon>Actinomycetaceae</taxon>
        <taxon>Pauljensenia</taxon>
    </lineage>
</organism>
<dbReference type="InterPro" id="IPR038174">
    <property type="entry name" value="Strep_pil_link_sf"/>
</dbReference>
<evidence type="ECO:0000313" key="6">
    <source>
        <dbReference type="Proteomes" id="UP000095214"/>
    </source>
</evidence>
<gene>
    <name evidence="5" type="ORF">BH719_03775</name>
</gene>
<feature type="chain" id="PRO_5009105568" evidence="2">
    <location>
        <begin position="40"/>
        <end position="774"/>
    </location>
</feature>
<protein>
    <submittedName>
        <fullName evidence="5">Pilus assembly protein</fullName>
    </submittedName>
</protein>
<evidence type="ECO:0000259" key="3">
    <source>
        <dbReference type="Pfam" id="PF12892"/>
    </source>
</evidence>
<keyword evidence="1" id="KW-1133">Transmembrane helix</keyword>
<dbReference type="GO" id="GO:0005975">
    <property type="term" value="P:carbohydrate metabolic process"/>
    <property type="evidence" value="ECO:0007669"/>
    <property type="project" value="UniProtKB-ARBA"/>
</dbReference>
<proteinExistence type="predicted"/>
<keyword evidence="2" id="KW-0732">Signal</keyword>
<feature type="domain" description="Streptococcal pilin isopeptide linkage" evidence="3">
    <location>
        <begin position="496"/>
        <end position="603"/>
    </location>
</feature>
<keyword evidence="6" id="KW-1185">Reference proteome</keyword>
<dbReference type="EMBL" id="CP017298">
    <property type="protein sequence ID" value="AOS48009.1"/>
    <property type="molecule type" value="Genomic_DNA"/>
</dbReference>
<name>A0A1D8B4G8_9ACTO</name>
<dbReference type="Pfam" id="PF17802">
    <property type="entry name" value="SpaA"/>
    <property type="match status" value="1"/>
</dbReference>
<dbReference type="Pfam" id="PF12892">
    <property type="entry name" value="FctA"/>
    <property type="match status" value="1"/>
</dbReference>
<feature type="domain" description="SpaA-like prealbumin fold" evidence="4">
    <location>
        <begin position="609"/>
        <end position="710"/>
    </location>
</feature>
<keyword evidence="1" id="KW-0812">Transmembrane</keyword>
<dbReference type="NCBIfam" id="TIGR04226">
    <property type="entry name" value="RrgB_K2N_iso_D2"/>
    <property type="match status" value="1"/>
</dbReference>
<feature type="signal peptide" evidence="2">
    <location>
        <begin position="1"/>
        <end position="39"/>
    </location>
</feature>
<evidence type="ECO:0000256" key="2">
    <source>
        <dbReference type="SAM" id="SignalP"/>
    </source>
</evidence>
<dbReference type="STRING" id="178339.BH719_03775"/>
<sequence length="774" mass="82289">MRSTHMPATRSRRRALARLVPALLAALLACSLAPLRADAADIRRVGDILSAIGGTVYIHDNPDWSKGQYWADGAWHSFADLDPADKNTQDGPIAELDNGWKIYWAHSFNGNGGEYMIWRYPDNGQLGVNGSRWPGFKIRFNDIGYTAAGDPIDAVLDFEYVFAWQYDGSAAHPIREPSWLTPFEITRGYGPLTAASSQDQNAAPIGIDLEFDTALVHAGTDTPIDDSNEMDVLYWDIDQPVHQGPDGAVVNNYSSDWREGVHFVSGYKDPSTIGDTSELVVSDSNTWFRSGGNDSSPTPTDRSSVIGRTGPRFRTGWRGYACSTGIGYDTKVRVYPQWPAPVKSEPVQIVQRGGTATFDVTEVFPYVADSNKADSLTLTDTLDPALDASRASVTVLKGPAGDVDVTDNWTITTSGQTVTATAKNTGHGYAEGRHVFRITAPVRQDADLSARTTEDVDGTRYWPLPNQASMTVNNEAKPSNTVKALVPYEAEGEVRLQATKALTGAALQAGQFTFELRGANGDVISTAANEADGTVAFPEIPYTAADIGKTHSYTIVERDGGAPGYVYDTHAEAVTVTVSDAGGGVLNATASYDADGAVFSNEFRHALGVVKRSASDDALGGAVFTLYEDDGDGAHTAADPVATVYSDPQMTTEILGAEATTGADGTAVYHGLRASTTYWLEETRAPVGYNLDPRAHAITVSASGEVTTTDAAGAPAPLPLVDGTATITIVDEPLPVLPATSGPGAVLIVFAGSFLTAAGAGILLTRRSKRRASM</sequence>
<dbReference type="InterPro" id="IPR013783">
    <property type="entry name" value="Ig-like_fold"/>
</dbReference>
<dbReference type="InterPro" id="IPR026466">
    <property type="entry name" value="Fim_isopep_form_D2_dom"/>
</dbReference>
<accession>A0A1D8B4G8</accession>
<dbReference type="KEGG" id="phon:BH719_03775"/>
<evidence type="ECO:0000313" key="5">
    <source>
        <dbReference type="EMBL" id="AOS48009.1"/>
    </source>
</evidence>
<dbReference type="Gene3D" id="2.60.40.10">
    <property type="entry name" value="Immunoglobulins"/>
    <property type="match status" value="1"/>
</dbReference>
<dbReference type="InterPro" id="IPR022464">
    <property type="entry name" value="Strep_pil_isopept_link"/>
</dbReference>
<evidence type="ECO:0000259" key="4">
    <source>
        <dbReference type="Pfam" id="PF17802"/>
    </source>
</evidence>
<keyword evidence="1" id="KW-0472">Membrane</keyword>
<dbReference type="InterPro" id="IPR041033">
    <property type="entry name" value="SpaA_PFL_dom_1"/>
</dbReference>